<dbReference type="EMBL" id="CP017101">
    <property type="protein sequence ID" value="APO68210.1"/>
    <property type="molecule type" value="Genomic_DNA"/>
</dbReference>
<reference evidence="1 2" key="1">
    <citation type="submission" date="2016-09" db="EMBL/GenBank/DDBJ databases">
        <title>The complete genome sequences of Rhizobium gallicum, symbiovars gallicum and phaseoli, symbionts associated to common bean (Phaseolus vulgaris).</title>
        <authorList>
            <person name="Bustos P."/>
            <person name="Santamaria R.I."/>
            <person name="Perez-Carrascal O.M."/>
            <person name="Juarez S."/>
            <person name="Lozano L."/>
            <person name="Martinez-Flores I."/>
            <person name="Martinez-Romero E."/>
            <person name="Cevallos M."/>
            <person name="Romero D."/>
            <person name="Davila G."/>
            <person name="Gonzalez V."/>
        </authorList>
    </citation>
    <scope>NUCLEOTIDE SEQUENCE [LARGE SCALE GENOMIC DNA]</scope>
    <source>
        <strain evidence="1 2">IE4872</strain>
    </source>
</reference>
<protein>
    <submittedName>
        <fullName evidence="1">Uncharacterized protein</fullName>
    </submittedName>
</protein>
<dbReference type="AlphaFoldDB" id="A0A1L5NJX1"/>
<name>A0A1L5NJX1_9HYPH</name>
<evidence type="ECO:0000313" key="1">
    <source>
        <dbReference type="EMBL" id="APO68210.1"/>
    </source>
</evidence>
<dbReference type="Proteomes" id="UP000184749">
    <property type="component" value="Chromosome"/>
</dbReference>
<gene>
    <name evidence="1" type="ORF">IE4872_CH02601</name>
</gene>
<sequence length="86" mass="9681">MGDWRNHTVFRCASGNRLHGGGSIRVLSDRIEAYESRHFPAAEVEPVDFLHAMDMPAARRLTSAMFLDPVPGPSRFSLASARLRWK</sequence>
<evidence type="ECO:0000313" key="2">
    <source>
        <dbReference type="Proteomes" id="UP000184749"/>
    </source>
</evidence>
<organism evidence="1 2">
    <name type="scientific">Rhizobium gallicum</name>
    <dbReference type="NCBI Taxonomy" id="56730"/>
    <lineage>
        <taxon>Bacteria</taxon>
        <taxon>Pseudomonadati</taxon>
        <taxon>Pseudomonadota</taxon>
        <taxon>Alphaproteobacteria</taxon>
        <taxon>Hyphomicrobiales</taxon>
        <taxon>Rhizobiaceae</taxon>
        <taxon>Rhizobium/Agrobacterium group</taxon>
        <taxon>Rhizobium</taxon>
    </lineage>
</organism>
<proteinExistence type="predicted"/>
<accession>A0A1L5NJX1</accession>